<dbReference type="PANTHER" id="PTHR11439:SF455">
    <property type="entry name" value="RLK (RECEPTOR-LIKE PROTEIN KINASE) 8, PUTATIVE-RELATED"/>
    <property type="match status" value="1"/>
</dbReference>
<evidence type="ECO:0000313" key="2">
    <source>
        <dbReference type="Proteomes" id="UP000826656"/>
    </source>
</evidence>
<name>A0ABQ7W9C2_SOLTU</name>
<sequence length="116" mass="13535">MHAPSEAHWRAIKRLIRYLKSTTNYGIRITPRSSLDLSVFSYADWVGNLSYADWAENLSDRSSTTVNETIWVKDLLKELHVKILTPPTIFCDNLGVTYLCENNNLHIVVYFRYVRQ</sequence>
<comment type="caution">
    <text evidence="1">The sequence shown here is derived from an EMBL/GenBank/DDBJ whole genome shotgun (WGS) entry which is preliminary data.</text>
</comment>
<dbReference type="Proteomes" id="UP000826656">
    <property type="component" value="Unassembled WGS sequence"/>
</dbReference>
<evidence type="ECO:0000313" key="1">
    <source>
        <dbReference type="EMBL" id="KAH0776387.1"/>
    </source>
</evidence>
<dbReference type="PANTHER" id="PTHR11439">
    <property type="entry name" value="GAG-POL-RELATED RETROTRANSPOSON"/>
    <property type="match status" value="1"/>
</dbReference>
<protein>
    <submittedName>
        <fullName evidence="1">Uncharacterized protein</fullName>
    </submittedName>
</protein>
<gene>
    <name evidence="1" type="ORF">KY290_007798</name>
</gene>
<reference evidence="1 2" key="1">
    <citation type="journal article" date="2021" name="bioRxiv">
        <title>Chromosome-scale and haplotype-resolved genome assembly of a tetraploid potato cultivar.</title>
        <authorList>
            <person name="Sun H."/>
            <person name="Jiao W.-B."/>
            <person name="Krause K."/>
            <person name="Campoy J.A."/>
            <person name="Goel M."/>
            <person name="Folz-Donahue K."/>
            <person name="Kukat C."/>
            <person name="Huettel B."/>
            <person name="Schneeberger K."/>
        </authorList>
    </citation>
    <scope>NUCLEOTIDE SEQUENCE [LARGE SCALE GENOMIC DNA]</scope>
    <source>
        <strain evidence="1">SolTubOtavaFocal</strain>
        <tissue evidence="1">Leaves</tissue>
    </source>
</reference>
<keyword evidence="2" id="KW-1185">Reference proteome</keyword>
<dbReference type="EMBL" id="JAIVGD010000003">
    <property type="protein sequence ID" value="KAH0776387.1"/>
    <property type="molecule type" value="Genomic_DNA"/>
</dbReference>
<organism evidence="1 2">
    <name type="scientific">Solanum tuberosum</name>
    <name type="common">Potato</name>
    <dbReference type="NCBI Taxonomy" id="4113"/>
    <lineage>
        <taxon>Eukaryota</taxon>
        <taxon>Viridiplantae</taxon>
        <taxon>Streptophyta</taxon>
        <taxon>Embryophyta</taxon>
        <taxon>Tracheophyta</taxon>
        <taxon>Spermatophyta</taxon>
        <taxon>Magnoliopsida</taxon>
        <taxon>eudicotyledons</taxon>
        <taxon>Gunneridae</taxon>
        <taxon>Pentapetalae</taxon>
        <taxon>asterids</taxon>
        <taxon>lamiids</taxon>
        <taxon>Solanales</taxon>
        <taxon>Solanaceae</taxon>
        <taxon>Solanoideae</taxon>
        <taxon>Solaneae</taxon>
        <taxon>Solanum</taxon>
    </lineage>
</organism>
<proteinExistence type="predicted"/>
<accession>A0ABQ7W9C2</accession>